<protein>
    <recommendedName>
        <fullName evidence="2">DUF1279 domain-containing protein</fullName>
    </recommendedName>
</protein>
<dbReference type="GO" id="GO:0005739">
    <property type="term" value="C:mitochondrion"/>
    <property type="evidence" value="ECO:0007669"/>
    <property type="project" value="TreeGrafter"/>
</dbReference>
<keyword evidence="1" id="KW-0812">Transmembrane</keyword>
<sequence>MFKTATKLAGKPFAAFQQPTELTGWNRAWRRYMTSPAGRRIQSHLTHQSFSLGRATPSRIGSAATRARSTHGATSFHPGVRAMQRRGFRFSPWSRSQKAGEAAEKPLSLTARLKKLSKEYGKAAVGVYFALSILDFPFFFLLVKAVGAERIGKIEHWVMTHVIPESVRRTWNEWVAYFKQAEKKQTGEEHIADAVDKAGWGVEEAQERHREEASLGTQLALAYAIHKSFIFVRVPLTAAVTPKVVKVLRSWGWQIGNKVPK</sequence>
<comment type="caution">
    <text evidence="3">The sequence shown here is derived from an EMBL/GenBank/DDBJ whole genome shotgun (WGS) entry which is preliminary data.</text>
</comment>
<evidence type="ECO:0000313" key="3">
    <source>
        <dbReference type="EMBL" id="KAK0385051.1"/>
    </source>
</evidence>
<feature type="domain" description="DUF1279" evidence="2">
    <location>
        <begin position="112"/>
        <end position="242"/>
    </location>
</feature>
<evidence type="ECO:0000313" key="4">
    <source>
        <dbReference type="Proteomes" id="UP001175261"/>
    </source>
</evidence>
<reference evidence="3" key="1">
    <citation type="submission" date="2022-10" db="EMBL/GenBank/DDBJ databases">
        <title>Determination and structural analysis of whole genome sequence of Sarocladium strictum F4-1.</title>
        <authorList>
            <person name="Hu L."/>
            <person name="Jiang Y."/>
        </authorList>
    </citation>
    <scope>NUCLEOTIDE SEQUENCE</scope>
    <source>
        <strain evidence="3">F4-1</strain>
    </source>
</reference>
<dbReference type="Pfam" id="PF06916">
    <property type="entry name" value="FAM210A-B_dom"/>
    <property type="match status" value="1"/>
</dbReference>
<keyword evidence="1" id="KW-1133">Transmembrane helix</keyword>
<dbReference type="InterPro" id="IPR045866">
    <property type="entry name" value="FAM210A/B-like"/>
</dbReference>
<gene>
    <name evidence="3" type="ORF">NLU13_7529</name>
</gene>
<evidence type="ECO:0000256" key="1">
    <source>
        <dbReference type="SAM" id="Phobius"/>
    </source>
</evidence>
<evidence type="ECO:0000259" key="2">
    <source>
        <dbReference type="Pfam" id="PF06916"/>
    </source>
</evidence>
<name>A0AA39L5A3_SARSR</name>
<accession>A0AA39L5A3</accession>
<keyword evidence="4" id="KW-1185">Reference proteome</keyword>
<proteinExistence type="predicted"/>
<dbReference type="InterPro" id="IPR009688">
    <property type="entry name" value="FAM210A/B-like_dom"/>
</dbReference>
<organism evidence="3 4">
    <name type="scientific">Sarocladium strictum</name>
    <name type="common">Black bundle disease fungus</name>
    <name type="synonym">Acremonium strictum</name>
    <dbReference type="NCBI Taxonomy" id="5046"/>
    <lineage>
        <taxon>Eukaryota</taxon>
        <taxon>Fungi</taxon>
        <taxon>Dikarya</taxon>
        <taxon>Ascomycota</taxon>
        <taxon>Pezizomycotina</taxon>
        <taxon>Sordariomycetes</taxon>
        <taxon>Hypocreomycetidae</taxon>
        <taxon>Hypocreales</taxon>
        <taxon>Sarocladiaceae</taxon>
        <taxon>Sarocladium</taxon>
    </lineage>
</organism>
<dbReference type="AlphaFoldDB" id="A0AA39L5A3"/>
<feature type="transmembrane region" description="Helical" evidence="1">
    <location>
        <begin position="123"/>
        <end position="143"/>
    </location>
</feature>
<dbReference type="Proteomes" id="UP001175261">
    <property type="component" value="Unassembled WGS sequence"/>
</dbReference>
<dbReference type="PANTHER" id="PTHR21377">
    <property type="entry name" value="PROTEIN FAM210B, MITOCHONDRIAL"/>
    <property type="match status" value="1"/>
</dbReference>
<dbReference type="PANTHER" id="PTHR21377:SF0">
    <property type="entry name" value="PROTEIN FAM210B, MITOCHONDRIAL"/>
    <property type="match status" value="1"/>
</dbReference>
<dbReference type="EMBL" id="JAPDFR010000007">
    <property type="protein sequence ID" value="KAK0385051.1"/>
    <property type="molecule type" value="Genomic_DNA"/>
</dbReference>
<keyword evidence="1" id="KW-0472">Membrane</keyword>